<dbReference type="AlphaFoldDB" id="W5MCF2"/>
<feature type="domain" description="UPAR/Ly6" evidence="9">
    <location>
        <begin position="20"/>
        <end position="116"/>
    </location>
</feature>
<keyword evidence="6" id="KW-0472">Membrane</keyword>
<dbReference type="SMART" id="SM00134">
    <property type="entry name" value="LU"/>
    <property type="match status" value="2"/>
</dbReference>
<dbReference type="InterPro" id="IPR016054">
    <property type="entry name" value="LY6_UPA_recep-like"/>
</dbReference>
<reference evidence="10" key="3">
    <citation type="submission" date="2025-09" db="UniProtKB">
        <authorList>
            <consortium name="Ensembl"/>
        </authorList>
    </citation>
    <scope>IDENTIFICATION</scope>
</reference>
<dbReference type="Pfam" id="PF00021">
    <property type="entry name" value="UPAR_LY6"/>
    <property type="match status" value="1"/>
</dbReference>
<evidence type="ECO:0000256" key="5">
    <source>
        <dbReference type="ARBA" id="ARBA00022729"/>
    </source>
</evidence>
<organism evidence="10 11">
    <name type="scientific">Lepisosteus oculatus</name>
    <name type="common">Spotted gar</name>
    <dbReference type="NCBI Taxonomy" id="7918"/>
    <lineage>
        <taxon>Eukaryota</taxon>
        <taxon>Metazoa</taxon>
        <taxon>Chordata</taxon>
        <taxon>Craniata</taxon>
        <taxon>Vertebrata</taxon>
        <taxon>Euteleostomi</taxon>
        <taxon>Actinopterygii</taxon>
        <taxon>Neopterygii</taxon>
        <taxon>Holostei</taxon>
        <taxon>Semionotiformes</taxon>
        <taxon>Lepisosteidae</taxon>
        <taxon>Lepisosteus</taxon>
    </lineage>
</organism>
<dbReference type="Bgee" id="ENSLOCG00000005033">
    <property type="expression patterns" value="Expressed in intestine and 3 other cell types or tissues"/>
</dbReference>
<sequence length="217" mass="23514">MKKLVTLVIFCAIFPLATALDCTVCHSPITSTTCKPMTSTCFPSYTKCFKGILKASGKRRTVNNQITAQACTIPDLCTAPMSVNTGSLRVTGNLDCCNSDNCNTNTKIPAPYTDITPNDSKCYFCDGTECSKIMYCQGVENRCFETSAVVNGKTQPLKGCASDNACKTPPSDLEFIFGTKFKSSVICCTGNLCNNAKRTEQSVFVLLVPLTSIKLFY</sequence>
<evidence type="ECO:0000256" key="6">
    <source>
        <dbReference type="ARBA" id="ARBA00023136"/>
    </source>
</evidence>
<dbReference type="InParanoid" id="W5MCF2"/>
<dbReference type="GeneTree" id="ENSGT01110000267394"/>
<dbReference type="Pfam" id="PF00087">
    <property type="entry name" value="Toxin_TOLIP"/>
    <property type="match status" value="1"/>
</dbReference>
<evidence type="ECO:0000313" key="11">
    <source>
        <dbReference type="Proteomes" id="UP000018468"/>
    </source>
</evidence>
<proteinExistence type="predicted"/>
<dbReference type="Proteomes" id="UP000018468">
    <property type="component" value="Linkage group LG24"/>
</dbReference>
<dbReference type="EMBL" id="AHAT01019535">
    <property type="status" value="NOT_ANNOTATED_CDS"/>
    <property type="molecule type" value="Genomic_DNA"/>
</dbReference>
<reference evidence="10" key="2">
    <citation type="submission" date="2025-08" db="UniProtKB">
        <authorList>
            <consortium name="Ensembl"/>
        </authorList>
    </citation>
    <scope>IDENTIFICATION</scope>
</reference>
<dbReference type="InterPro" id="IPR050918">
    <property type="entry name" value="CNF-like_PLA2_Inhibitor"/>
</dbReference>
<keyword evidence="11" id="KW-1185">Reference proteome</keyword>
<dbReference type="InterPro" id="IPR045860">
    <property type="entry name" value="Snake_toxin-like_sf"/>
</dbReference>
<keyword evidence="5 8" id="KW-0732">Signal</keyword>
<dbReference type="PANTHER" id="PTHR20914:SF24">
    <property type="entry name" value="LYMPHOCYTE ANTIGEN 6 FAMILY MEMBER M2-RELATED"/>
    <property type="match status" value="1"/>
</dbReference>
<protein>
    <recommendedName>
        <fullName evidence="9">UPAR/Ly6 domain-containing protein</fullName>
    </recommendedName>
</protein>
<dbReference type="HOGENOM" id="CLU_110531_0_0_1"/>
<dbReference type="Gene3D" id="2.10.60.10">
    <property type="entry name" value="CD59"/>
    <property type="match status" value="2"/>
</dbReference>
<keyword evidence="4" id="KW-0964">Secreted</keyword>
<keyword evidence="3" id="KW-1003">Cell membrane</keyword>
<dbReference type="PANTHER" id="PTHR20914">
    <property type="entry name" value="LY6/PLAUR DOMAIN-CONTAINING PROTEIN 8"/>
    <property type="match status" value="1"/>
</dbReference>
<dbReference type="OMA" id="VECCEGN"/>
<accession>W5MCF2</accession>
<reference evidence="11" key="1">
    <citation type="submission" date="2011-12" db="EMBL/GenBank/DDBJ databases">
        <title>The Draft Genome of Lepisosteus oculatus.</title>
        <authorList>
            <consortium name="The Broad Institute Genome Assembly &amp; Analysis Group"/>
            <consortium name="Computational R&amp;D Group"/>
            <consortium name="and Sequencing Platform"/>
            <person name="Di Palma F."/>
            <person name="Alfoldi J."/>
            <person name="Johnson J."/>
            <person name="Berlin A."/>
            <person name="Gnerre S."/>
            <person name="Jaffe D."/>
            <person name="MacCallum I."/>
            <person name="Young S."/>
            <person name="Walker B.J."/>
            <person name="Lander E.S."/>
            <person name="Lindblad-Toh K."/>
        </authorList>
    </citation>
    <scope>NUCLEOTIDE SEQUENCE [LARGE SCALE GENOMIC DNA]</scope>
</reference>
<dbReference type="STRING" id="7918.ENSLOCP00000006061"/>
<dbReference type="GO" id="GO:0005576">
    <property type="term" value="C:extracellular region"/>
    <property type="evidence" value="ECO:0007669"/>
    <property type="project" value="UniProtKB-SubCell"/>
</dbReference>
<evidence type="ECO:0000256" key="8">
    <source>
        <dbReference type="SAM" id="SignalP"/>
    </source>
</evidence>
<feature type="signal peptide" evidence="8">
    <location>
        <begin position="1"/>
        <end position="19"/>
    </location>
</feature>
<keyword evidence="7" id="KW-0325">Glycoprotein</keyword>
<comment type="subcellular location">
    <subcellularLocation>
        <location evidence="1">Cell membrane</location>
    </subcellularLocation>
    <subcellularLocation>
        <location evidence="2">Secreted</location>
    </subcellularLocation>
</comment>
<feature type="chain" id="PRO_5004867935" description="UPAR/Ly6 domain-containing protein" evidence="8">
    <location>
        <begin position="20"/>
        <end position="217"/>
    </location>
</feature>
<dbReference type="InterPro" id="IPR035076">
    <property type="entry name" value="Toxin/TOLIP"/>
</dbReference>
<dbReference type="SUPFAM" id="SSF57302">
    <property type="entry name" value="Snake toxin-like"/>
    <property type="match status" value="2"/>
</dbReference>
<name>W5MCF2_LEPOC</name>
<evidence type="ECO:0000256" key="2">
    <source>
        <dbReference type="ARBA" id="ARBA00004613"/>
    </source>
</evidence>
<evidence type="ECO:0000313" key="10">
    <source>
        <dbReference type="Ensembl" id="ENSLOCP00000006061.1"/>
    </source>
</evidence>
<evidence type="ECO:0000256" key="1">
    <source>
        <dbReference type="ARBA" id="ARBA00004236"/>
    </source>
</evidence>
<evidence type="ECO:0000256" key="3">
    <source>
        <dbReference type="ARBA" id="ARBA00022475"/>
    </source>
</evidence>
<dbReference type="GO" id="GO:0005886">
    <property type="term" value="C:plasma membrane"/>
    <property type="evidence" value="ECO:0007669"/>
    <property type="project" value="UniProtKB-SubCell"/>
</dbReference>
<evidence type="ECO:0000259" key="9">
    <source>
        <dbReference type="SMART" id="SM00134"/>
    </source>
</evidence>
<evidence type="ECO:0000256" key="4">
    <source>
        <dbReference type="ARBA" id="ARBA00022525"/>
    </source>
</evidence>
<feature type="domain" description="UPAR/Ly6" evidence="9">
    <location>
        <begin position="121"/>
        <end position="207"/>
    </location>
</feature>
<dbReference type="Ensembl" id="ENSLOCT00000006069.1">
    <property type="protein sequence ID" value="ENSLOCP00000006061.1"/>
    <property type="gene ID" value="ENSLOCG00000005033.1"/>
</dbReference>
<dbReference type="eggNOG" id="ENOG502S36D">
    <property type="taxonomic scope" value="Eukaryota"/>
</dbReference>
<evidence type="ECO:0000256" key="7">
    <source>
        <dbReference type="ARBA" id="ARBA00023180"/>
    </source>
</evidence>